<dbReference type="EMBL" id="UAPV01000009">
    <property type="protein sequence ID" value="SPT78979.1"/>
    <property type="molecule type" value="Genomic_DNA"/>
</dbReference>
<keyword evidence="2" id="KW-1185">Reference proteome</keyword>
<dbReference type="RefSeq" id="WP_181463250.1">
    <property type="nucleotide sequence ID" value="NZ_UAPV01000009.1"/>
</dbReference>
<dbReference type="AlphaFoldDB" id="A0A2X0VXE0"/>
<accession>A0A2X0VXE0</accession>
<evidence type="ECO:0000313" key="1">
    <source>
        <dbReference type="EMBL" id="SPT78979.1"/>
    </source>
</evidence>
<organism evidence="1 2">
    <name type="scientific">Anaerobiospirillum thomasii</name>
    <dbReference type="NCBI Taxonomy" id="179995"/>
    <lineage>
        <taxon>Bacteria</taxon>
        <taxon>Pseudomonadati</taxon>
        <taxon>Pseudomonadota</taxon>
        <taxon>Gammaproteobacteria</taxon>
        <taxon>Aeromonadales</taxon>
        <taxon>Succinivibrionaceae</taxon>
        <taxon>Anaerobiospirillum</taxon>
    </lineage>
</organism>
<gene>
    <name evidence="1" type="ORF">NCTC13093_02619</name>
</gene>
<protein>
    <submittedName>
        <fullName evidence="1">Uncharacterized protein</fullName>
    </submittedName>
</protein>
<reference evidence="1 2" key="1">
    <citation type="submission" date="2018-06" db="EMBL/GenBank/DDBJ databases">
        <authorList>
            <consortium name="Pathogen Informatics"/>
            <person name="Doyle S."/>
        </authorList>
    </citation>
    <scope>NUCLEOTIDE SEQUENCE [LARGE SCALE GENOMIC DNA]</scope>
    <source>
        <strain evidence="1 2">NCTC13093</strain>
    </source>
</reference>
<evidence type="ECO:0000313" key="2">
    <source>
        <dbReference type="Proteomes" id="UP000250086"/>
    </source>
</evidence>
<proteinExistence type="predicted"/>
<sequence length="46" mass="5131">MSEQIVQSCQQQANSASEINLSIANILKLTEDSYETMTNMHALCQL</sequence>
<name>A0A2X0VXE0_9GAMM</name>
<dbReference type="Proteomes" id="UP000250086">
    <property type="component" value="Unassembled WGS sequence"/>
</dbReference>